<keyword evidence="2" id="KW-1185">Reference proteome</keyword>
<dbReference type="Pfam" id="PF03683">
    <property type="entry name" value="UPF0175"/>
    <property type="match status" value="1"/>
</dbReference>
<dbReference type="Proteomes" id="UP000276103">
    <property type="component" value="Unassembled WGS sequence"/>
</dbReference>
<dbReference type="EMBL" id="RSCM01000001">
    <property type="protein sequence ID" value="RUT00109.1"/>
    <property type="molecule type" value="Genomic_DNA"/>
</dbReference>
<gene>
    <name evidence="1" type="ORF">DSM107003_06920</name>
</gene>
<sequence length="78" mass="8805">MGIVISEDIVKASGLSEKELVLELIILLFQRKKISIGKASQLAQMPLLEFQNELAMRNIPIHYDETDLEIDLQNLGII</sequence>
<dbReference type="OrthoDB" id="462653at2"/>
<comment type="caution">
    <text evidence="1">The sequence shown here is derived from an EMBL/GenBank/DDBJ whole genome shotgun (WGS) entry which is preliminary data.</text>
</comment>
<proteinExistence type="predicted"/>
<dbReference type="InterPro" id="IPR005368">
    <property type="entry name" value="UPF0175"/>
</dbReference>
<accession>A0A433V211</accession>
<evidence type="ECO:0000313" key="2">
    <source>
        <dbReference type="Proteomes" id="UP000276103"/>
    </source>
</evidence>
<organism evidence="1 2">
    <name type="scientific">Trichormus variabilis SAG 1403-4b</name>
    <dbReference type="NCBI Taxonomy" id="447716"/>
    <lineage>
        <taxon>Bacteria</taxon>
        <taxon>Bacillati</taxon>
        <taxon>Cyanobacteriota</taxon>
        <taxon>Cyanophyceae</taxon>
        <taxon>Nostocales</taxon>
        <taxon>Nostocaceae</taxon>
        <taxon>Trichormus</taxon>
    </lineage>
</organism>
<dbReference type="AlphaFoldDB" id="A0A433V211"/>
<dbReference type="RefSeq" id="WP_127052237.1">
    <property type="nucleotide sequence ID" value="NZ_RSCM01000001.1"/>
</dbReference>
<protein>
    <submittedName>
        <fullName evidence="1">Uncharacterized protein</fullName>
    </submittedName>
</protein>
<name>A0A433V211_ANAVA</name>
<evidence type="ECO:0000313" key="1">
    <source>
        <dbReference type="EMBL" id="RUT00109.1"/>
    </source>
</evidence>
<reference evidence="1 2" key="1">
    <citation type="journal article" date="2019" name="Genome Biol. Evol.">
        <title>Day and night: Metabolic profiles and evolutionary relationships of six axenic non-marine cyanobacteria.</title>
        <authorList>
            <person name="Will S.E."/>
            <person name="Henke P."/>
            <person name="Boedeker C."/>
            <person name="Huang S."/>
            <person name="Brinkmann H."/>
            <person name="Rohde M."/>
            <person name="Jarek M."/>
            <person name="Friedl T."/>
            <person name="Seufert S."/>
            <person name="Schumacher M."/>
            <person name="Overmann J."/>
            <person name="Neumann-Schaal M."/>
            <person name="Petersen J."/>
        </authorList>
    </citation>
    <scope>NUCLEOTIDE SEQUENCE [LARGE SCALE GENOMIC DNA]</scope>
    <source>
        <strain evidence="1 2">SAG 1403-4b</strain>
    </source>
</reference>